<keyword evidence="1" id="KW-1133">Transmembrane helix</keyword>
<comment type="caution">
    <text evidence="2">The sequence shown here is derived from an EMBL/GenBank/DDBJ whole genome shotgun (WGS) entry which is preliminary data.</text>
</comment>
<reference evidence="2 3" key="1">
    <citation type="submission" date="2020-08" db="EMBL/GenBank/DDBJ databases">
        <title>Genomic Encyclopedia of Type Strains, Phase III (KMG-III): the genomes of soil and plant-associated and newly described type strains.</title>
        <authorList>
            <person name="Whitman W."/>
        </authorList>
    </citation>
    <scope>NUCLEOTIDE SEQUENCE [LARGE SCALE GENOMIC DNA]</scope>
    <source>
        <strain evidence="2 3">CECT 8960</strain>
    </source>
</reference>
<sequence length="57" mass="6549">MRAPRFVVRLVDRFEERGVYVPGEDNKAISPWRDFGWLIAAFMVTVAVFVLFFALAA</sequence>
<keyword evidence="3" id="KW-1185">Reference proteome</keyword>
<keyword evidence="1" id="KW-0812">Transmembrane</keyword>
<keyword evidence="1" id="KW-0472">Membrane</keyword>
<evidence type="ECO:0000313" key="3">
    <source>
        <dbReference type="Proteomes" id="UP000520767"/>
    </source>
</evidence>
<name>A0A7W7VBR9_9PSEU</name>
<evidence type="ECO:0000256" key="1">
    <source>
        <dbReference type="SAM" id="Phobius"/>
    </source>
</evidence>
<feature type="transmembrane region" description="Helical" evidence="1">
    <location>
        <begin position="35"/>
        <end position="56"/>
    </location>
</feature>
<proteinExistence type="predicted"/>
<protein>
    <submittedName>
        <fullName evidence="2">Uncharacterized protein</fullName>
    </submittedName>
</protein>
<evidence type="ECO:0000313" key="2">
    <source>
        <dbReference type="EMBL" id="MBB4904276.1"/>
    </source>
</evidence>
<dbReference type="AlphaFoldDB" id="A0A7W7VBR9"/>
<organism evidence="2 3">
    <name type="scientific">Actinophytocola algeriensis</name>
    <dbReference type="NCBI Taxonomy" id="1768010"/>
    <lineage>
        <taxon>Bacteria</taxon>
        <taxon>Bacillati</taxon>
        <taxon>Actinomycetota</taxon>
        <taxon>Actinomycetes</taxon>
        <taxon>Pseudonocardiales</taxon>
        <taxon>Pseudonocardiaceae</taxon>
    </lineage>
</organism>
<dbReference type="RefSeq" id="WP_184808547.1">
    <property type="nucleotide sequence ID" value="NZ_JACHJQ010000001.1"/>
</dbReference>
<accession>A0A7W7VBR9</accession>
<dbReference type="Proteomes" id="UP000520767">
    <property type="component" value="Unassembled WGS sequence"/>
</dbReference>
<gene>
    <name evidence="2" type="ORF">FHR82_000486</name>
</gene>
<dbReference type="EMBL" id="JACHJQ010000001">
    <property type="protein sequence ID" value="MBB4904276.1"/>
    <property type="molecule type" value="Genomic_DNA"/>
</dbReference>